<protein>
    <submittedName>
        <fullName evidence="1">Uncharacterized protein</fullName>
    </submittedName>
</protein>
<evidence type="ECO:0000313" key="1">
    <source>
        <dbReference type="EMBL" id="QDU78950.1"/>
    </source>
</evidence>
<organism evidence="1 2">
    <name type="scientific">Polystyrenella longa</name>
    <dbReference type="NCBI Taxonomy" id="2528007"/>
    <lineage>
        <taxon>Bacteria</taxon>
        <taxon>Pseudomonadati</taxon>
        <taxon>Planctomycetota</taxon>
        <taxon>Planctomycetia</taxon>
        <taxon>Planctomycetales</taxon>
        <taxon>Planctomycetaceae</taxon>
        <taxon>Polystyrenella</taxon>
    </lineage>
</organism>
<name>A0A518CIB0_9PLAN</name>
<evidence type="ECO:0000313" key="2">
    <source>
        <dbReference type="Proteomes" id="UP000317178"/>
    </source>
</evidence>
<proteinExistence type="predicted"/>
<keyword evidence="2" id="KW-1185">Reference proteome</keyword>
<dbReference type="AlphaFoldDB" id="A0A518CIB0"/>
<accession>A0A518CIB0</accession>
<reference evidence="1 2" key="1">
    <citation type="submission" date="2019-02" db="EMBL/GenBank/DDBJ databases">
        <title>Deep-cultivation of Planctomycetes and their phenomic and genomic characterization uncovers novel biology.</title>
        <authorList>
            <person name="Wiegand S."/>
            <person name="Jogler M."/>
            <person name="Boedeker C."/>
            <person name="Pinto D."/>
            <person name="Vollmers J."/>
            <person name="Rivas-Marin E."/>
            <person name="Kohn T."/>
            <person name="Peeters S.H."/>
            <person name="Heuer A."/>
            <person name="Rast P."/>
            <person name="Oberbeckmann S."/>
            <person name="Bunk B."/>
            <person name="Jeske O."/>
            <person name="Meyerdierks A."/>
            <person name="Storesund J.E."/>
            <person name="Kallscheuer N."/>
            <person name="Luecker S."/>
            <person name="Lage O.M."/>
            <person name="Pohl T."/>
            <person name="Merkel B.J."/>
            <person name="Hornburger P."/>
            <person name="Mueller R.-W."/>
            <person name="Bruemmer F."/>
            <person name="Labrenz M."/>
            <person name="Spormann A.M."/>
            <person name="Op den Camp H."/>
            <person name="Overmann J."/>
            <person name="Amann R."/>
            <person name="Jetten M.S.M."/>
            <person name="Mascher T."/>
            <person name="Medema M.H."/>
            <person name="Devos D.P."/>
            <person name="Kaster A.-K."/>
            <person name="Ovreas L."/>
            <person name="Rohde M."/>
            <person name="Galperin M.Y."/>
            <person name="Jogler C."/>
        </authorList>
    </citation>
    <scope>NUCLEOTIDE SEQUENCE [LARGE SCALE GENOMIC DNA]</scope>
    <source>
        <strain evidence="1 2">Pla110</strain>
    </source>
</reference>
<dbReference type="EMBL" id="CP036281">
    <property type="protein sequence ID" value="QDU78950.1"/>
    <property type="molecule type" value="Genomic_DNA"/>
</dbReference>
<dbReference type="Proteomes" id="UP000317178">
    <property type="component" value="Chromosome"/>
</dbReference>
<gene>
    <name evidence="1" type="ORF">Pla110_06540</name>
</gene>
<sequence length="67" mass="7700">MVQCQKVRNSHFAGLRRNTLVSQGVTILSLMMLRDDVWIYKHLFENITRFNKTVIDPPNAGLQPGET</sequence>
<dbReference type="KEGG" id="plon:Pla110_06540"/>